<accession>A0A926F624</accession>
<organism evidence="1 2">
    <name type="scientific">Jilunia laotingensis</name>
    <dbReference type="NCBI Taxonomy" id="2763675"/>
    <lineage>
        <taxon>Bacteria</taxon>
        <taxon>Pseudomonadati</taxon>
        <taxon>Bacteroidota</taxon>
        <taxon>Bacteroidia</taxon>
        <taxon>Bacteroidales</taxon>
        <taxon>Bacteroidaceae</taxon>
        <taxon>Jilunia</taxon>
    </lineage>
</organism>
<proteinExistence type="predicted"/>
<dbReference type="Proteomes" id="UP000651085">
    <property type="component" value="Unassembled WGS sequence"/>
</dbReference>
<gene>
    <name evidence="1" type="ORF">H8744_10035</name>
</gene>
<sequence length="93" mass="10584">MDFQTCITSHPFILMEGALGERIKREFNLKTDGTVAMANLIDKESGRTTLKSLWEEYAGLSRKYHLPFMATTLTRRADQERVHTPGEVVVEPT</sequence>
<dbReference type="AlphaFoldDB" id="A0A926F624"/>
<evidence type="ECO:0000313" key="2">
    <source>
        <dbReference type="Proteomes" id="UP000651085"/>
    </source>
</evidence>
<protein>
    <submittedName>
        <fullName evidence="1">Uncharacterized protein</fullName>
    </submittedName>
</protein>
<comment type="caution">
    <text evidence="1">The sequence shown here is derived from an EMBL/GenBank/DDBJ whole genome shotgun (WGS) entry which is preliminary data.</text>
</comment>
<dbReference type="RefSeq" id="WP_262434709.1">
    <property type="nucleotide sequence ID" value="NZ_JACRTF010000001.1"/>
</dbReference>
<dbReference type="EMBL" id="JACRTF010000001">
    <property type="protein sequence ID" value="MBC8593582.1"/>
    <property type="molecule type" value="Genomic_DNA"/>
</dbReference>
<name>A0A926F624_9BACT</name>
<evidence type="ECO:0000313" key="1">
    <source>
        <dbReference type="EMBL" id="MBC8593582.1"/>
    </source>
</evidence>
<keyword evidence="2" id="KW-1185">Reference proteome</keyword>
<reference evidence="1" key="1">
    <citation type="submission" date="2020-08" db="EMBL/GenBank/DDBJ databases">
        <title>Genome public.</title>
        <authorList>
            <person name="Liu C."/>
            <person name="Sun Q."/>
        </authorList>
    </citation>
    <scope>NUCLEOTIDE SEQUENCE</scope>
    <source>
        <strain evidence="1">N12</strain>
    </source>
</reference>